<reference evidence="1" key="1">
    <citation type="journal article" date="2021" name="Proc. Natl. Acad. Sci. U.S.A.">
        <title>A Catalog of Tens of Thousands of Viruses from Human Metagenomes Reveals Hidden Associations with Chronic Diseases.</title>
        <authorList>
            <person name="Tisza M.J."/>
            <person name="Buck C.B."/>
        </authorList>
    </citation>
    <scope>NUCLEOTIDE SEQUENCE</scope>
    <source>
        <strain evidence="1">CtG4L18</strain>
    </source>
</reference>
<organism evidence="1">
    <name type="scientific">Podoviridae sp. ctG4L18</name>
    <dbReference type="NCBI Taxonomy" id="2825234"/>
    <lineage>
        <taxon>Viruses</taxon>
        <taxon>Duplodnaviria</taxon>
        <taxon>Heunggongvirae</taxon>
        <taxon>Uroviricota</taxon>
        <taxon>Caudoviricetes</taxon>
    </lineage>
</organism>
<dbReference type="EMBL" id="BK016114">
    <property type="protein sequence ID" value="DAF96172.1"/>
    <property type="molecule type" value="Genomic_DNA"/>
</dbReference>
<protein>
    <submittedName>
        <fullName evidence="1">Uncharacterized protein</fullName>
    </submittedName>
</protein>
<accession>A0A8S5UP25</accession>
<name>A0A8S5UP25_9CAUD</name>
<proteinExistence type="predicted"/>
<evidence type="ECO:0000313" key="1">
    <source>
        <dbReference type="EMBL" id="DAF96172.1"/>
    </source>
</evidence>
<sequence>MSTSNFSGRSSMFKVPLSSYFLGNTSGSFCSEGFSILSVSSTFVSLGSRTYAVLPSFQGT</sequence>